<feature type="compositionally biased region" description="Basic and acidic residues" evidence="1">
    <location>
        <begin position="227"/>
        <end position="250"/>
    </location>
</feature>
<feature type="compositionally biased region" description="Acidic residues" evidence="1">
    <location>
        <begin position="167"/>
        <end position="178"/>
    </location>
</feature>
<sequence length="250" mass="28527">MSQSTVVRKEKVKFQQKSNERSKTSPLIKPRADRAVVSVPPQVNRSYAKRRDLQESAATSPAFTKDRMRQEHAPPPAPKKKSCGQGSEGQPRKNVGHVKRRRTIEKEWEEKVTIDLRGSEGVEAVESEKRDVSRDAAVKDHRTDSEEYNETEDGEEGNTGTLNEEQSYGEDESNEEEDSHNGYNNTEDDDDEDDDDEEPSQSSRREERRSEDNRKKTYRKTQGGTSDKGREESNADKELVLKEKAIEGRK</sequence>
<name>A0A388LNK1_CHABU</name>
<feature type="compositionally biased region" description="Acidic residues" evidence="1">
    <location>
        <begin position="146"/>
        <end position="156"/>
    </location>
</feature>
<feature type="compositionally biased region" description="Basic and acidic residues" evidence="1">
    <location>
        <begin position="203"/>
        <end position="215"/>
    </location>
</feature>
<dbReference type="AlphaFoldDB" id="A0A388LNK1"/>
<proteinExistence type="predicted"/>
<reference evidence="2 3" key="1">
    <citation type="journal article" date="2018" name="Cell">
        <title>The Chara Genome: Secondary Complexity and Implications for Plant Terrestrialization.</title>
        <authorList>
            <person name="Nishiyama T."/>
            <person name="Sakayama H."/>
            <person name="Vries J.D."/>
            <person name="Buschmann H."/>
            <person name="Saint-Marcoux D."/>
            <person name="Ullrich K.K."/>
            <person name="Haas F.B."/>
            <person name="Vanderstraeten L."/>
            <person name="Becker D."/>
            <person name="Lang D."/>
            <person name="Vosolsobe S."/>
            <person name="Rombauts S."/>
            <person name="Wilhelmsson P.K.I."/>
            <person name="Janitza P."/>
            <person name="Kern R."/>
            <person name="Heyl A."/>
            <person name="Rumpler F."/>
            <person name="Villalobos L.I.A.C."/>
            <person name="Clay J.M."/>
            <person name="Skokan R."/>
            <person name="Toyoda A."/>
            <person name="Suzuki Y."/>
            <person name="Kagoshima H."/>
            <person name="Schijlen E."/>
            <person name="Tajeshwar N."/>
            <person name="Catarino B."/>
            <person name="Hetherington A.J."/>
            <person name="Saltykova A."/>
            <person name="Bonnot C."/>
            <person name="Breuninger H."/>
            <person name="Symeonidi A."/>
            <person name="Radhakrishnan G.V."/>
            <person name="Van Nieuwerburgh F."/>
            <person name="Deforce D."/>
            <person name="Chang C."/>
            <person name="Karol K.G."/>
            <person name="Hedrich R."/>
            <person name="Ulvskov P."/>
            <person name="Glockner G."/>
            <person name="Delwiche C.F."/>
            <person name="Petrasek J."/>
            <person name="Van de Peer Y."/>
            <person name="Friml J."/>
            <person name="Beilby M."/>
            <person name="Dolan L."/>
            <person name="Kohara Y."/>
            <person name="Sugano S."/>
            <person name="Fujiyama A."/>
            <person name="Delaux P.-M."/>
            <person name="Quint M."/>
            <person name="TheiBen G."/>
            <person name="Hagemann M."/>
            <person name="Harholt J."/>
            <person name="Dunand C."/>
            <person name="Zachgo S."/>
            <person name="Langdale J."/>
            <person name="Maumus F."/>
            <person name="Straeten D.V.D."/>
            <person name="Gould S.B."/>
            <person name="Rensing S.A."/>
        </authorList>
    </citation>
    <scope>NUCLEOTIDE SEQUENCE [LARGE SCALE GENOMIC DNA]</scope>
    <source>
        <strain evidence="2 3">S276</strain>
    </source>
</reference>
<dbReference type="Gramene" id="GBG83874">
    <property type="protein sequence ID" value="GBG83874"/>
    <property type="gene ID" value="CBR_g37744"/>
</dbReference>
<feature type="compositionally biased region" description="Basic and acidic residues" evidence="1">
    <location>
        <begin position="7"/>
        <end position="23"/>
    </location>
</feature>
<evidence type="ECO:0000313" key="3">
    <source>
        <dbReference type="Proteomes" id="UP000265515"/>
    </source>
</evidence>
<evidence type="ECO:0000256" key="1">
    <source>
        <dbReference type="SAM" id="MobiDB-lite"/>
    </source>
</evidence>
<comment type="caution">
    <text evidence="2">The sequence shown here is derived from an EMBL/GenBank/DDBJ whole genome shotgun (WGS) entry which is preliminary data.</text>
</comment>
<feature type="compositionally biased region" description="Acidic residues" evidence="1">
    <location>
        <begin position="186"/>
        <end position="199"/>
    </location>
</feature>
<organism evidence="2 3">
    <name type="scientific">Chara braunii</name>
    <name type="common">Braun's stonewort</name>
    <dbReference type="NCBI Taxonomy" id="69332"/>
    <lineage>
        <taxon>Eukaryota</taxon>
        <taxon>Viridiplantae</taxon>
        <taxon>Streptophyta</taxon>
        <taxon>Charophyceae</taxon>
        <taxon>Charales</taxon>
        <taxon>Characeae</taxon>
        <taxon>Chara</taxon>
    </lineage>
</organism>
<protein>
    <submittedName>
        <fullName evidence="2">Uncharacterized protein</fullName>
    </submittedName>
</protein>
<gene>
    <name evidence="2" type="ORF">CBR_g37744</name>
</gene>
<feature type="region of interest" description="Disordered" evidence="1">
    <location>
        <begin position="1"/>
        <end position="250"/>
    </location>
</feature>
<dbReference type="Proteomes" id="UP000265515">
    <property type="component" value="Unassembled WGS sequence"/>
</dbReference>
<feature type="compositionally biased region" description="Basic and acidic residues" evidence="1">
    <location>
        <begin position="104"/>
        <end position="145"/>
    </location>
</feature>
<dbReference type="EMBL" id="BFEA01000455">
    <property type="protein sequence ID" value="GBG83874.1"/>
    <property type="molecule type" value="Genomic_DNA"/>
</dbReference>
<keyword evidence="3" id="KW-1185">Reference proteome</keyword>
<evidence type="ECO:0000313" key="2">
    <source>
        <dbReference type="EMBL" id="GBG83874.1"/>
    </source>
</evidence>
<feature type="compositionally biased region" description="Basic residues" evidence="1">
    <location>
        <begin position="94"/>
        <end position="103"/>
    </location>
</feature>
<accession>A0A388LNK1</accession>